<reference evidence="1 2" key="1">
    <citation type="submission" date="2019-07" db="EMBL/GenBank/DDBJ databases">
        <title>Annotation for the trematode Paragonimus westermani.</title>
        <authorList>
            <person name="Choi Y.-J."/>
        </authorList>
    </citation>
    <scope>NUCLEOTIDE SEQUENCE [LARGE SCALE GENOMIC DNA]</scope>
    <source>
        <strain evidence="1">180907_Pwestermani</strain>
    </source>
</reference>
<evidence type="ECO:0000313" key="2">
    <source>
        <dbReference type="Proteomes" id="UP000699462"/>
    </source>
</evidence>
<dbReference type="EMBL" id="JTDF01007799">
    <property type="protein sequence ID" value="KAF8564829.1"/>
    <property type="molecule type" value="Genomic_DNA"/>
</dbReference>
<organism evidence="1 2">
    <name type="scientific">Paragonimus westermani</name>
    <dbReference type="NCBI Taxonomy" id="34504"/>
    <lineage>
        <taxon>Eukaryota</taxon>
        <taxon>Metazoa</taxon>
        <taxon>Spiralia</taxon>
        <taxon>Lophotrochozoa</taxon>
        <taxon>Platyhelminthes</taxon>
        <taxon>Trematoda</taxon>
        <taxon>Digenea</taxon>
        <taxon>Plagiorchiida</taxon>
        <taxon>Troglotremata</taxon>
        <taxon>Troglotrematidae</taxon>
        <taxon>Paragonimus</taxon>
    </lineage>
</organism>
<keyword evidence="2" id="KW-1185">Reference proteome</keyword>
<sequence length="92" mass="10219">MGLFVHKTDAAQCEEKSRESHLYTILYYTGSNQGSFLLNLNLPVHGLKALDLDALCREAVAACSQTRIWTFDSPTQVRTGMAKSAETNVRLN</sequence>
<comment type="caution">
    <text evidence="1">The sequence shown here is derived from an EMBL/GenBank/DDBJ whole genome shotgun (WGS) entry which is preliminary data.</text>
</comment>
<dbReference type="AlphaFoldDB" id="A0A8T0DAG0"/>
<gene>
    <name evidence="1" type="ORF">P879_04558</name>
</gene>
<accession>A0A8T0DAG0</accession>
<name>A0A8T0DAG0_9TREM</name>
<protein>
    <submittedName>
        <fullName evidence="1">Uncharacterized protein</fullName>
    </submittedName>
</protein>
<evidence type="ECO:0000313" key="1">
    <source>
        <dbReference type="EMBL" id="KAF8564829.1"/>
    </source>
</evidence>
<dbReference type="Proteomes" id="UP000699462">
    <property type="component" value="Unassembled WGS sequence"/>
</dbReference>
<proteinExistence type="predicted"/>